<dbReference type="EMBL" id="BLAU01000001">
    <property type="protein sequence ID" value="GET21528.1"/>
    <property type="molecule type" value="Genomic_DNA"/>
</dbReference>
<evidence type="ECO:0000313" key="4">
    <source>
        <dbReference type="Proteomes" id="UP000240621"/>
    </source>
</evidence>
<proteinExistence type="predicted"/>
<protein>
    <recommendedName>
        <fullName evidence="6">Spy/CpxP family protein refolding chaperone</fullName>
    </recommendedName>
</protein>
<organism evidence="3 4">
    <name type="scientific">Prolixibacter denitrificans</name>
    <dbReference type="NCBI Taxonomy" id="1541063"/>
    <lineage>
        <taxon>Bacteria</taxon>
        <taxon>Pseudomonadati</taxon>
        <taxon>Bacteroidota</taxon>
        <taxon>Bacteroidia</taxon>
        <taxon>Marinilabiliales</taxon>
        <taxon>Prolixibacteraceae</taxon>
        <taxon>Prolixibacter</taxon>
    </lineage>
</organism>
<reference evidence="2 5" key="2">
    <citation type="submission" date="2019-10" db="EMBL/GenBank/DDBJ databases">
        <title>Prolixibacter strains distinguished by the presence of nitrate reductase genes were adept at nitrate-dependent anaerobic corrosion of metallic iron and carbon steel.</title>
        <authorList>
            <person name="Iino T."/>
            <person name="Shono N."/>
            <person name="Ito K."/>
            <person name="Nakamura R."/>
            <person name="Sueoka K."/>
            <person name="Harayama S."/>
            <person name="Ohkuma M."/>
        </authorList>
    </citation>
    <scope>NUCLEOTIDE SEQUENCE [LARGE SCALE GENOMIC DNA]</scope>
    <source>
        <strain evidence="2 5">MIC1-1</strain>
    </source>
</reference>
<dbReference type="Proteomes" id="UP000240621">
    <property type="component" value="Unassembled WGS sequence"/>
</dbReference>
<keyword evidence="1" id="KW-0732">Signal</keyword>
<feature type="chain" id="PRO_5015199157" description="Spy/CpxP family protein refolding chaperone" evidence="1">
    <location>
        <begin position="22"/>
        <end position="201"/>
    </location>
</feature>
<dbReference type="RefSeq" id="WP_106542258.1">
    <property type="nucleotide sequence ID" value="NZ_BLAU01000001.1"/>
</dbReference>
<keyword evidence="5" id="KW-1185">Reference proteome</keyword>
<name>A0A2P8CCF7_9BACT</name>
<accession>A0A2P8CCF7</accession>
<evidence type="ECO:0000313" key="3">
    <source>
        <dbReference type="EMBL" id="PSK82650.1"/>
    </source>
</evidence>
<comment type="caution">
    <text evidence="3">The sequence shown here is derived from an EMBL/GenBank/DDBJ whole genome shotgun (WGS) entry which is preliminary data.</text>
</comment>
<dbReference type="AlphaFoldDB" id="A0A2P8CCF7"/>
<dbReference type="EMBL" id="PYGC01000005">
    <property type="protein sequence ID" value="PSK82650.1"/>
    <property type="molecule type" value="Genomic_DNA"/>
</dbReference>
<evidence type="ECO:0008006" key="6">
    <source>
        <dbReference type="Google" id="ProtNLM"/>
    </source>
</evidence>
<feature type="signal peptide" evidence="1">
    <location>
        <begin position="1"/>
        <end position="21"/>
    </location>
</feature>
<gene>
    <name evidence="3" type="ORF">CLV93_10542</name>
    <name evidence="2" type="ORF">JCM18694_17740</name>
</gene>
<sequence>MKKIAVLIVAVLLATGLTAEAQSNMNQGSMRNMHNQSGMMMQGNYGMMSGGMMGQGMMNGNYSHMMMMGGTLPMWRYERVVAMLPHMQSQLALTSDQTEKLIDLQTAYQKKEVDMQALRQKRQLKLQSLLQNNASPEVVRKQLQSCTEAGINIGIDAYKTVQQMESVLNDSQQKEFQGWMMNSMQNGNMYNNRMRRGMMNN</sequence>
<evidence type="ECO:0000313" key="5">
    <source>
        <dbReference type="Proteomes" id="UP000396862"/>
    </source>
</evidence>
<dbReference type="Proteomes" id="UP000396862">
    <property type="component" value="Unassembled WGS sequence"/>
</dbReference>
<evidence type="ECO:0000313" key="2">
    <source>
        <dbReference type="EMBL" id="GET21528.1"/>
    </source>
</evidence>
<dbReference type="Gene3D" id="1.20.120.1490">
    <property type="match status" value="1"/>
</dbReference>
<evidence type="ECO:0000256" key="1">
    <source>
        <dbReference type="SAM" id="SignalP"/>
    </source>
</evidence>
<reference evidence="3 4" key="1">
    <citation type="submission" date="2018-03" db="EMBL/GenBank/DDBJ databases">
        <title>Genomic Encyclopedia of Archaeal and Bacterial Type Strains, Phase II (KMG-II): from individual species to whole genera.</title>
        <authorList>
            <person name="Goeker M."/>
        </authorList>
    </citation>
    <scope>NUCLEOTIDE SEQUENCE [LARGE SCALE GENOMIC DNA]</scope>
    <source>
        <strain evidence="3 4">DSM 27267</strain>
    </source>
</reference>